<protein>
    <submittedName>
        <fullName evidence="2">Uncharacterized protein</fullName>
    </submittedName>
</protein>
<dbReference type="EMBL" id="RCMI01000344">
    <property type="protein sequence ID" value="KAG2916117.1"/>
    <property type="molecule type" value="Genomic_DNA"/>
</dbReference>
<evidence type="ECO:0000256" key="1">
    <source>
        <dbReference type="SAM" id="MobiDB-lite"/>
    </source>
</evidence>
<sequence length="108" mass="11497">MAPLPLVSNTVPASVLSTPPATYSTSAPTVRLVSLDVARLPPDPLRTIGLLPAALLPELPLDKVTSPPTPLDDETPDTRTAPPDPRDDEEPPFMSTDPKDPVYEPGEH</sequence>
<evidence type="ECO:0000313" key="2">
    <source>
        <dbReference type="EMBL" id="KAG2916117.1"/>
    </source>
</evidence>
<dbReference type="Proteomes" id="UP000697107">
    <property type="component" value="Unassembled WGS sequence"/>
</dbReference>
<evidence type="ECO:0000313" key="3">
    <source>
        <dbReference type="EMBL" id="KAG2969449.1"/>
    </source>
</evidence>
<feature type="region of interest" description="Disordered" evidence="1">
    <location>
        <begin position="58"/>
        <end position="108"/>
    </location>
</feature>
<name>A0A8T1CB11_9STRA</name>
<gene>
    <name evidence="2" type="ORF">PC115_g11145</name>
    <name evidence="3" type="ORF">PC118_g17445</name>
</gene>
<accession>A0A8T1CB11</accession>
<dbReference type="EMBL" id="RCML01000790">
    <property type="protein sequence ID" value="KAG2969449.1"/>
    <property type="molecule type" value="Genomic_DNA"/>
</dbReference>
<feature type="compositionally biased region" description="Basic and acidic residues" evidence="1">
    <location>
        <begin position="97"/>
        <end position="108"/>
    </location>
</feature>
<dbReference type="Proteomes" id="UP000774804">
    <property type="component" value="Unassembled WGS sequence"/>
</dbReference>
<evidence type="ECO:0000313" key="4">
    <source>
        <dbReference type="Proteomes" id="UP000774804"/>
    </source>
</evidence>
<reference evidence="2" key="1">
    <citation type="submission" date="2018-10" db="EMBL/GenBank/DDBJ databases">
        <title>Effector identification in a new, highly contiguous assembly of the strawberry crown rot pathogen Phytophthora cactorum.</title>
        <authorList>
            <person name="Armitage A.D."/>
            <person name="Nellist C.F."/>
            <person name="Bates H."/>
            <person name="Vickerstaff R.J."/>
            <person name="Harrison R.J."/>
        </authorList>
    </citation>
    <scope>NUCLEOTIDE SEQUENCE</scope>
    <source>
        <strain evidence="2">4032</strain>
        <strain evidence="3">P415</strain>
    </source>
</reference>
<comment type="caution">
    <text evidence="2">The sequence shown here is derived from an EMBL/GenBank/DDBJ whole genome shotgun (WGS) entry which is preliminary data.</text>
</comment>
<dbReference type="AlphaFoldDB" id="A0A8T1CB11"/>
<organism evidence="2 4">
    <name type="scientific">Phytophthora cactorum</name>
    <dbReference type="NCBI Taxonomy" id="29920"/>
    <lineage>
        <taxon>Eukaryota</taxon>
        <taxon>Sar</taxon>
        <taxon>Stramenopiles</taxon>
        <taxon>Oomycota</taxon>
        <taxon>Peronosporomycetes</taxon>
        <taxon>Peronosporales</taxon>
        <taxon>Peronosporaceae</taxon>
        <taxon>Phytophthora</taxon>
    </lineage>
</organism>
<feature type="compositionally biased region" description="Polar residues" evidence="1">
    <location>
        <begin position="7"/>
        <end position="16"/>
    </location>
</feature>
<feature type="region of interest" description="Disordered" evidence="1">
    <location>
        <begin position="1"/>
        <end position="25"/>
    </location>
</feature>
<proteinExistence type="predicted"/>